<reference evidence="6 7" key="1">
    <citation type="submission" date="2021-12" db="EMBL/GenBank/DDBJ databases">
        <title>Discovery of the Pendulisporaceae a myxobacterial family with distinct sporulation behavior and unique specialized metabolism.</title>
        <authorList>
            <person name="Garcia R."/>
            <person name="Popoff A."/>
            <person name="Bader C.D."/>
            <person name="Loehr J."/>
            <person name="Walesch S."/>
            <person name="Walt C."/>
            <person name="Boldt J."/>
            <person name="Bunk B."/>
            <person name="Haeckl F.J.F.P.J."/>
            <person name="Gunesch A.P."/>
            <person name="Birkelbach J."/>
            <person name="Nuebel U."/>
            <person name="Pietschmann T."/>
            <person name="Bach T."/>
            <person name="Mueller R."/>
        </authorList>
    </citation>
    <scope>NUCLEOTIDE SEQUENCE [LARGE SCALE GENOMIC DNA]</scope>
    <source>
        <strain evidence="6 7">MSr12523</strain>
    </source>
</reference>
<dbReference type="InterPro" id="IPR003593">
    <property type="entry name" value="AAA+_ATPase"/>
</dbReference>
<dbReference type="InterPro" id="IPR002197">
    <property type="entry name" value="HTH_Fis"/>
</dbReference>
<dbReference type="SUPFAM" id="SSF52540">
    <property type="entry name" value="P-loop containing nucleoside triphosphate hydrolases"/>
    <property type="match status" value="1"/>
</dbReference>
<dbReference type="PROSITE" id="PS00688">
    <property type="entry name" value="SIGMA54_INTERACT_3"/>
    <property type="match status" value="1"/>
</dbReference>
<dbReference type="SUPFAM" id="SSF46689">
    <property type="entry name" value="Homeodomain-like"/>
    <property type="match status" value="1"/>
</dbReference>
<evidence type="ECO:0000313" key="7">
    <source>
        <dbReference type="Proteomes" id="UP001379533"/>
    </source>
</evidence>
<proteinExistence type="predicted"/>
<dbReference type="CDD" id="cd00009">
    <property type="entry name" value="AAA"/>
    <property type="match status" value="1"/>
</dbReference>
<dbReference type="RefSeq" id="WP_394847330.1">
    <property type="nucleotide sequence ID" value="NZ_CP089982.1"/>
</dbReference>
<organism evidence="6 7">
    <name type="scientific">Pendulispora brunnea</name>
    <dbReference type="NCBI Taxonomy" id="2905690"/>
    <lineage>
        <taxon>Bacteria</taxon>
        <taxon>Pseudomonadati</taxon>
        <taxon>Myxococcota</taxon>
        <taxon>Myxococcia</taxon>
        <taxon>Myxococcales</taxon>
        <taxon>Sorangiineae</taxon>
        <taxon>Pendulisporaceae</taxon>
        <taxon>Pendulispora</taxon>
    </lineage>
</organism>
<keyword evidence="7" id="KW-1185">Reference proteome</keyword>
<dbReference type="Pfam" id="PF25601">
    <property type="entry name" value="AAA_lid_14"/>
    <property type="match status" value="1"/>
</dbReference>
<dbReference type="InterPro" id="IPR058031">
    <property type="entry name" value="AAA_lid_NorR"/>
</dbReference>
<accession>A0ABZ2KGP2</accession>
<dbReference type="InterPro" id="IPR027417">
    <property type="entry name" value="P-loop_NTPase"/>
</dbReference>
<keyword evidence="2" id="KW-0067">ATP-binding</keyword>
<dbReference type="Pfam" id="PF00158">
    <property type="entry name" value="Sigma54_activat"/>
    <property type="match status" value="1"/>
</dbReference>
<dbReference type="Pfam" id="PF02954">
    <property type="entry name" value="HTH_8"/>
    <property type="match status" value="1"/>
</dbReference>
<evidence type="ECO:0000256" key="2">
    <source>
        <dbReference type="ARBA" id="ARBA00022840"/>
    </source>
</evidence>
<dbReference type="InterPro" id="IPR002078">
    <property type="entry name" value="Sigma_54_int"/>
</dbReference>
<name>A0ABZ2KGP2_9BACT</name>
<evidence type="ECO:0000256" key="4">
    <source>
        <dbReference type="ARBA" id="ARBA00023163"/>
    </source>
</evidence>
<evidence type="ECO:0000259" key="5">
    <source>
        <dbReference type="PROSITE" id="PS50045"/>
    </source>
</evidence>
<keyword evidence="1" id="KW-0547">Nucleotide-binding</keyword>
<dbReference type="Gene3D" id="1.10.10.60">
    <property type="entry name" value="Homeodomain-like"/>
    <property type="match status" value="1"/>
</dbReference>
<sequence>MKALVVVDGPLGQDLATTLEGAVPPFRVQRLQPGELAYAPPTDLIVVDEAMAESQREKLNSNHGVPMLVVGRDIEKPFTEAALRKAALKAAKRLPRTAGGLVAVDPPLRTALRVLEQVARRKQGVLVTGPTGVGKELLATHLHARSGRAGAFVPVNCAAFNESLAESTLFGHVRGAFTGAVSNVPGAFVEAHRGTLFLDEIGELELAVQAKLLRALEECSVRAVGASKATEVDVRIVAATNRDLRREVAAGRFRADLYFRLATFVVEVPALRERPGDLEALVDCFHRQHDRAAQVRLSAGARGWLARYPWPGNVRELRNVMERVLALAAPGELTETGLLELAPELCTAIANDDGTREKRTTRQALAIQEQEMIHARVARGGVKRQKLADELGIHRTTLWRKMKRLVPS</sequence>
<dbReference type="SMART" id="SM00382">
    <property type="entry name" value="AAA"/>
    <property type="match status" value="1"/>
</dbReference>
<dbReference type="Gene3D" id="1.10.8.60">
    <property type="match status" value="1"/>
</dbReference>
<dbReference type="PANTHER" id="PTHR32071:SF81">
    <property type="entry name" value="PROPIONATE CATABOLISM OPERON REGULATORY PROTEIN"/>
    <property type="match status" value="1"/>
</dbReference>
<evidence type="ECO:0000256" key="3">
    <source>
        <dbReference type="ARBA" id="ARBA00023015"/>
    </source>
</evidence>
<dbReference type="PROSITE" id="PS50096">
    <property type="entry name" value="IQ"/>
    <property type="match status" value="1"/>
</dbReference>
<protein>
    <submittedName>
        <fullName evidence="6">Sigma 54-interacting transcriptional regulator</fullName>
    </submittedName>
</protein>
<keyword evidence="4" id="KW-0804">Transcription</keyword>
<dbReference type="EMBL" id="CP089982">
    <property type="protein sequence ID" value="WXA96712.1"/>
    <property type="molecule type" value="Genomic_DNA"/>
</dbReference>
<dbReference type="InterPro" id="IPR009057">
    <property type="entry name" value="Homeodomain-like_sf"/>
</dbReference>
<dbReference type="PANTHER" id="PTHR32071">
    <property type="entry name" value="TRANSCRIPTIONAL REGULATORY PROTEIN"/>
    <property type="match status" value="1"/>
</dbReference>
<dbReference type="PROSITE" id="PS50045">
    <property type="entry name" value="SIGMA54_INTERACT_4"/>
    <property type="match status" value="1"/>
</dbReference>
<keyword evidence="3" id="KW-0805">Transcription regulation</keyword>
<evidence type="ECO:0000256" key="1">
    <source>
        <dbReference type="ARBA" id="ARBA00022741"/>
    </source>
</evidence>
<dbReference type="Proteomes" id="UP001379533">
    <property type="component" value="Chromosome"/>
</dbReference>
<dbReference type="InterPro" id="IPR025944">
    <property type="entry name" value="Sigma_54_int_dom_CS"/>
</dbReference>
<feature type="domain" description="Sigma-54 factor interaction" evidence="5">
    <location>
        <begin position="101"/>
        <end position="326"/>
    </location>
</feature>
<gene>
    <name evidence="6" type="ORF">LZC95_07670</name>
</gene>
<evidence type="ECO:0000313" key="6">
    <source>
        <dbReference type="EMBL" id="WXA96712.1"/>
    </source>
</evidence>
<dbReference type="Gene3D" id="3.40.50.300">
    <property type="entry name" value="P-loop containing nucleotide triphosphate hydrolases"/>
    <property type="match status" value="1"/>
</dbReference>